<comment type="function">
    <text evidence="1 6">Exhibits S-adenosyl-L-methionine-dependent methyltransferase activity.</text>
</comment>
<keyword evidence="3 6" id="KW-0489">Methyltransferase</keyword>
<dbReference type="InterPro" id="IPR029063">
    <property type="entry name" value="SAM-dependent_MTases_sf"/>
</dbReference>
<dbReference type="SUPFAM" id="SSF53335">
    <property type="entry name" value="S-adenosyl-L-methionine-dependent methyltransferases"/>
    <property type="match status" value="1"/>
</dbReference>
<dbReference type="PANTHER" id="PTHR43619">
    <property type="entry name" value="S-ADENOSYL-L-METHIONINE-DEPENDENT METHYLTRANSFERASE YKTD-RELATED"/>
    <property type="match status" value="1"/>
</dbReference>
<organism evidence="7 8">
    <name type="scientific">Tsukamurella strandjordii</name>
    <dbReference type="NCBI Taxonomy" id="147577"/>
    <lineage>
        <taxon>Bacteria</taxon>
        <taxon>Bacillati</taxon>
        <taxon>Actinomycetota</taxon>
        <taxon>Actinomycetes</taxon>
        <taxon>Mycobacteriales</taxon>
        <taxon>Tsukamurellaceae</taxon>
        <taxon>Tsukamurella</taxon>
    </lineage>
</organism>
<keyword evidence="4" id="KW-0808">Transferase</keyword>
<dbReference type="InterPro" id="IPR007213">
    <property type="entry name" value="Ppm1/Ppm2/Tcmp"/>
</dbReference>
<evidence type="ECO:0000313" key="7">
    <source>
        <dbReference type="EMBL" id="MDP0398487.1"/>
    </source>
</evidence>
<evidence type="ECO:0000313" key="8">
    <source>
        <dbReference type="Proteomes" id="UP001178281"/>
    </source>
</evidence>
<evidence type="ECO:0000256" key="4">
    <source>
        <dbReference type="ARBA" id="ARBA00022679"/>
    </source>
</evidence>
<keyword evidence="8" id="KW-1185">Reference proteome</keyword>
<name>A0AA90NDM8_9ACTN</name>
<dbReference type="Proteomes" id="UP001178281">
    <property type="component" value="Unassembled WGS sequence"/>
</dbReference>
<dbReference type="GO" id="GO:0008168">
    <property type="term" value="F:methyltransferase activity"/>
    <property type="evidence" value="ECO:0007669"/>
    <property type="project" value="UniProtKB-UniRule"/>
</dbReference>
<evidence type="ECO:0000256" key="1">
    <source>
        <dbReference type="ARBA" id="ARBA00003907"/>
    </source>
</evidence>
<evidence type="ECO:0000256" key="5">
    <source>
        <dbReference type="ARBA" id="ARBA00022691"/>
    </source>
</evidence>
<dbReference type="EC" id="2.1.1.-" evidence="6"/>
<evidence type="ECO:0000256" key="2">
    <source>
        <dbReference type="ARBA" id="ARBA00008138"/>
    </source>
</evidence>
<dbReference type="AlphaFoldDB" id="A0AA90NDM8"/>
<dbReference type="Pfam" id="PF04072">
    <property type="entry name" value="LCM"/>
    <property type="match status" value="1"/>
</dbReference>
<dbReference type="Gene3D" id="3.40.50.150">
    <property type="entry name" value="Vaccinia Virus protein VP39"/>
    <property type="match status" value="1"/>
</dbReference>
<dbReference type="PANTHER" id="PTHR43619:SF2">
    <property type="entry name" value="S-ADENOSYL-L-METHIONINE-DEPENDENT METHYLTRANSFERASES SUPERFAMILY PROTEIN"/>
    <property type="match status" value="1"/>
</dbReference>
<sequence length="305" mass="32553">MTDSVRTDGDTWDITTSVGFTALLVAAARAVENDRPDALAHDPYARVFLEAAGDPRSLAMLASADDSGSPISASRHLGIRTRFFDDFVIDAIAAGLRQVVILASGLDSRGYRLELPSTTVVFELDQPEVLAFKSATLGEHRATPAAHLRAVPVDLRDDWPAALSAAGFDPGAPSAWLVEGLLPYLPSDAQKLLFERIVTLAAPGSRVAVEGQIGKLDLDGFRAVQQKYSTPDNPLGDFDVTSLFVADAEREDPAEYLASEGWTVRREGGPVELGSRYGVEGAVLPEDAARLSGVIEYFSAELPAS</sequence>
<dbReference type="RefSeq" id="WP_305111340.1">
    <property type="nucleotide sequence ID" value="NZ_JAUTIX010000003.1"/>
</dbReference>
<accession>A0AA90NDM8</accession>
<evidence type="ECO:0000256" key="6">
    <source>
        <dbReference type="RuleBase" id="RU362030"/>
    </source>
</evidence>
<proteinExistence type="inferred from homology"/>
<reference evidence="7" key="1">
    <citation type="submission" date="2023-08" db="EMBL/GenBank/DDBJ databases">
        <title>The draft genome of Tsukamurella strandjordii strain 050030.</title>
        <authorList>
            <person name="Zhao F."/>
            <person name="Feng Y."/>
            <person name="Zong Z."/>
        </authorList>
    </citation>
    <scope>NUCLEOTIDE SEQUENCE</scope>
    <source>
        <strain evidence="7">050030</strain>
    </source>
</reference>
<protein>
    <recommendedName>
        <fullName evidence="6">S-adenosyl-L-methionine-dependent methyltransferase</fullName>
        <ecNumber evidence="6">2.1.1.-</ecNumber>
    </recommendedName>
</protein>
<dbReference type="EMBL" id="JAUTIX010000003">
    <property type="protein sequence ID" value="MDP0398487.1"/>
    <property type="molecule type" value="Genomic_DNA"/>
</dbReference>
<comment type="caution">
    <text evidence="7">The sequence shown here is derived from an EMBL/GenBank/DDBJ whole genome shotgun (WGS) entry which is preliminary data.</text>
</comment>
<dbReference type="NCBIfam" id="TIGR00027">
    <property type="entry name" value="mthyl_TIGR00027"/>
    <property type="match status" value="1"/>
</dbReference>
<gene>
    <name evidence="7" type="ORF">Q7X28_11155</name>
</gene>
<keyword evidence="5 6" id="KW-0949">S-adenosyl-L-methionine</keyword>
<dbReference type="InterPro" id="IPR011610">
    <property type="entry name" value="SAM_mthyl_Trfase_ML2640-like"/>
</dbReference>
<comment type="similarity">
    <text evidence="2 6">Belongs to the UPF0677 family.</text>
</comment>
<evidence type="ECO:0000256" key="3">
    <source>
        <dbReference type="ARBA" id="ARBA00022603"/>
    </source>
</evidence>
<dbReference type="GO" id="GO:0032259">
    <property type="term" value="P:methylation"/>
    <property type="evidence" value="ECO:0007669"/>
    <property type="project" value="UniProtKB-KW"/>
</dbReference>